<dbReference type="STRING" id="1094508.Tsac_0396"/>
<dbReference type="PIRSF" id="PIRSF005572">
    <property type="entry name" value="NifS"/>
    <property type="match status" value="1"/>
</dbReference>
<dbReference type="Gene3D" id="3.90.1150.10">
    <property type="entry name" value="Aspartate Aminotransferase, domain 1"/>
    <property type="match status" value="1"/>
</dbReference>
<dbReference type="InterPro" id="IPR016454">
    <property type="entry name" value="Cysteine_dSase"/>
</dbReference>
<dbReference type="CDD" id="cd06453">
    <property type="entry name" value="SufS_like"/>
    <property type="match status" value="1"/>
</dbReference>
<dbReference type="BioCyc" id="TSAC1094508:GLMA-395-MONOMER"/>
<name>I3VSD1_THESW</name>
<dbReference type="GO" id="GO:0006534">
    <property type="term" value="P:cysteine metabolic process"/>
    <property type="evidence" value="ECO:0007669"/>
    <property type="project" value="UniProtKB-UniRule"/>
</dbReference>
<organism evidence="10 11">
    <name type="scientific">Thermoanaerobacterium saccharolyticum (strain DSM 8691 / JW/SL-YS485)</name>
    <dbReference type="NCBI Taxonomy" id="1094508"/>
    <lineage>
        <taxon>Bacteria</taxon>
        <taxon>Bacillati</taxon>
        <taxon>Bacillota</taxon>
        <taxon>Clostridia</taxon>
        <taxon>Thermoanaerobacterales</taxon>
        <taxon>Thermoanaerobacteraceae</taxon>
        <taxon>Thermoanaerobacterium</taxon>
    </lineage>
</organism>
<dbReference type="EMBL" id="CP003184">
    <property type="protein sequence ID" value="AFK85426.1"/>
    <property type="molecule type" value="Genomic_DNA"/>
</dbReference>
<dbReference type="Gene3D" id="3.40.640.10">
    <property type="entry name" value="Type I PLP-dependent aspartate aminotransferase-like (Major domain)"/>
    <property type="match status" value="1"/>
</dbReference>
<evidence type="ECO:0000256" key="4">
    <source>
        <dbReference type="ARBA" id="ARBA00022679"/>
    </source>
</evidence>
<keyword evidence="11" id="KW-1185">Reference proteome</keyword>
<protein>
    <recommendedName>
        <fullName evidence="3 8">Cysteine desulfurase</fullName>
        <ecNumber evidence="3 8">2.8.1.7</ecNumber>
    </recommendedName>
</protein>
<dbReference type="InterPro" id="IPR000192">
    <property type="entry name" value="Aminotrans_V_dom"/>
</dbReference>
<evidence type="ECO:0000256" key="5">
    <source>
        <dbReference type="ARBA" id="ARBA00022898"/>
    </source>
</evidence>
<evidence type="ECO:0000256" key="8">
    <source>
        <dbReference type="RuleBase" id="RU004506"/>
    </source>
</evidence>
<dbReference type="InterPro" id="IPR015422">
    <property type="entry name" value="PyrdxlP-dep_Trfase_small"/>
</dbReference>
<sequence length="408" mass="45934">MLDVLKIKEDFPVLKTTPHGKKLIYFDNAATTQKPTYVIDAVSKYYKEYNANVYRSPHYLSALSTEAYEEARDAVRKFINARSSESIVFTRNATESINLVAYTWGLKHIGEGDVIVLTIAEHHSNILPWQMVAEKKGAKLRYVHLDEDLRLDLDEFKDILKEGNVKLVALQHSSNVLGIINPVYDIVNLSHENGAKVLIDGAQSIPNMKIDVEKLGCDFYAFSGHKMMAPMGIGVLYIKEDLLSDIPPFLSGGEMIDEVFEDHSTFAPSPLKFEAGTPNVEGAYGLMKAIEYIEKIGLENILEHEQELTEYALEKLTKIDYVKLYGPKGAKDRTGIISFNVENVHPHDVATILDQDGIAVRSGHHCCQPLMRYLGVPATVRASFYVYNDKSEVDAFVDGLKDVRKWFR</sequence>
<dbReference type="NCBIfam" id="TIGR01979">
    <property type="entry name" value="sufS"/>
    <property type="match status" value="1"/>
</dbReference>
<feature type="domain" description="Aminotransferase class V" evidence="9">
    <location>
        <begin position="24"/>
        <end position="396"/>
    </location>
</feature>
<dbReference type="eggNOG" id="COG0520">
    <property type="taxonomic scope" value="Bacteria"/>
</dbReference>
<proteinExistence type="inferred from homology"/>
<evidence type="ECO:0000259" key="9">
    <source>
        <dbReference type="Pfam" id="PF00266"/>
    </source>
</evidence>
<evidence type="ECO:0000256" key="6">
    <source>
        <dbReference type="ARBA" id="ARBA00050776"/>
    </source>
</evidence>
<dbReference type="RefSeq" id="WP_014757347.1">
    <property type="nucleotide sequence ID" value="NC_017992.1"/>
</dbReference>
<dbReference type="AlphaFoldDB" id="I3VSD1"/>
<dbReference type="PANTHER" id="PTHR43586">
    <property type="entry name" value="CYSTEINE DESULFURASE"/>
    <property type="match status" value="1"/>
</dbReference>
<keyword evidence="5 8" id="KW-0663">Pyridoxal phosphate</keyword>
<dbReference type="InterPro" id="IPR015421">
    <property type="entry name" value="PyrdxlP-dep_Trfase_major"/>
</dbReference>
<dbReference type="InterPro" id="IPR020578">
    <property type="entry name" value="Aminotrans_V_PyrdxlP_BS"/>
</dbReference>
<accession>I3VSD1</accession>
<dbReference type="GO" id="GO:0030170">
    <property type="term" value="F:pyridoxal phosphate binding"/>
    <property type="evidence" value="ECO:0007669"/>
    <property type="project" value="UniProtKB-UniRule"/>
</dbReference>
<dbReference type="PROSITE" id="PS00595">
    <property type="entry name" value="AA_TRANSFER_CLASS_5"/>
    <property type="match status" value="1"/>
</dbReference>
<dbReference type="Pfam" id="PF00266">
    <property type="entry name" value="Aminotran_5"/>
    <property type="match status" value="1"/>
</dbReference>
<dbReference type="PANTHER" id="PTHR43586:SF8">
    <property type="entry name" value="CYSTEINE DESULFURASE 1, CHLOROPLASTIC"/>
    <property type="match status" value="1"/>
</dbReference>
<evidence type="ECO:0000256" key="3">
    <source>
        <dbReference type="ARBA" id="ARBA00012239"/>
    </source>
</evidence>
<reference evidence="10 11" key="1">
    <citation type="journal article" date="2014" name="Appl. Environ. Microbiol.">
        <title>Profile of Secreted Hydrolases, Associated Proteins, and SlpA in Thermoanaerobacterium saccharolyticum during the Degradation of Hemicellulose.</title>
        <authorList>
            <person name="Currie D.H."/>
            <person name="Guss A.M."/>
            <person name="Herring C.D."/>
            <person name="Giannone R.J."/>
            <person name="Johnson C.M."/>
            <person name="Lankford P.K."/>
            <person name="Brown S.D."/>
            <person name="Hettich R.L."/>
            <person name="Lynd L.R."/>
        </authorList>
    </citation>
    <scope>NUCLEOTIDE SEQUENCE [LARGE SCALE GENOMIC DNA]</scope>
    <source>
        <strain evidence="11">DSM 8691 / JW/SL-YS485</strain>
    </source>
</reference>
<dbReference type="KEGG" id="tsh:Tsac_0396"/>
<comment type="catalytic activity">
    <reaction evidence="6 8">
        <text>(sulfur carrier)-H + L-cysteine = (sulfur carrier)-SH + L-alanine</text>
        <dbReference type="Rhea" id="RHEA:43892"/>
        <dbReference type="Rhea" id="RHEA-COMP:14737"/>
        <dbReference type="Rhea" id="RHEA-COMP:14739"/>
        <dbReference type="ChEBI" id="CHEBI:29917"/>
        <dbReference type="ChEBI" id="CHEBI:35235"/>
        <dbReference type="ChEBI" id="CHEBI:57972"/>
        <dbReference type="ChEBI" id="CHEBI:64428"/>
        <dbReference type="EC" id="2.8.1.7"/>
    </reaction>
</comment>
<evidence type="ECO:0000313" key="10">
    <source>
        <dbReference type="EMBL" id="AFK85426.1"/>
    </source>
</evidence>
<gene>
    <name evidence="10" type="ordered locus">Tsac_0396</name>
</gene>
<evidence type="ECO:0000256" key="2">
    <source>
        <dbReference type="ARBA" id="ARBA00010447"/>
    </source>
</evidence>
<dbReference type="InterPro" id="IPR015424">
    <property type="entry name" value="PyrdxlP-dep_Trfase"/>
</dbReference>
<comment type="cofactor">
    <cofactor evidence="1 7">
        <name>pyridoxal 5'-phosphate</name>
        <dbReference type="ChEBI" id="CHEBI:597326"/>
    </cofactor>
</comment>
<dbReference type="InterPro" id="IPR010970">
    <property type="entry name" value="Cys_dSase_SufS"/>
</dbReference>
<evidence type="ECO:0000313" key="11">
    <source>
        <dbReference type="Proteomes" id="UP000006178"/>
    </source>
</evidence>
<dbReference type="PATRIC" id="fig|1094508.3.peg.402"/>
<dbReference type="GO" id="GO:0031071">
    <property type="term" value="F:cysteine desulfurase activity"/>
    <property type="evidence" value="ECO:0007669"/>
    <property type="project" value="UniProtKB-UniRule"/>
</dbReference>
<dbReference type="Proteomes" id="UP000006178">
    <property type="component" value="Chromosome"/>
</dbReference>
<dbReference type="EC" id="2.8.1.7" evidence="3 8"/>
<comment type="similarity">
    <text evidence="2 8">Belongs to the class-V pyridoxal-phosphate-dependent aminotransferase family. Csd subfamily.</text>
</comment>
<evidence type="ECO:0000256" key="1">
    <source>
        <dbReference type="ARBA" id="ARBA00001933"/>
    </source>
</evidence>
<evidence type="ECO:0000256" key="7">
    <source>
        <dbReference type="RuleBase" id="RU004504"/>
    </source>
</evidence>
<dbReference type="SUPFAM" id="SSF53383">
    <property type="entry name" value="PLP-dependent transferases"/>
    <property type="match status" value="1"/>
</dbReference>
<keyword evidence="4 8" id="KW-0808">Transferase</keyword>
<comment type="function">
    <text evidence="8">Catalyzes the removal of elemental sulfur and selenium atoms from L-cysteine, L-cystine, L-selenocysteine, and L-selenocystine to produce L-alanine.</text>
</comment>